<dbReference type="STRING" id="76595.SAMN05660313_01937"/>
<proteinExistence type="predicted"/>
<keyword evidence="1" id="KW-1133">Transmembrane helix</keyword>
<dbReference type="Proteomes" id="UP000183257">
    <property type="component" value="Unassembled WGS sequence"/>
</dbReference>
<reference evidence="3" key="1">
    <citation type="submission" date="2016-11" db="EMBL/GenBank/DDBJ databases">
        <authorList>
            <person name="Varghese N."/>
            <person name="Submissions S."/>
        </authorList>
    </citation>
    <scope>NUCLEOTIDE SEQUENCE [LARGE SCALE GENOMIC DNA]</scope>
    <source>
        <strain evidence="3">DSM 24786</strain>
    </source>
</reference>
<gene>
    <name evidence="2" type="ORF">SAMN05660313_01937</name>
</gene>
<feature type="transmembrane region" description="Helical" evidence="1">
    <location>
        <begin position="54"/>
        <end position="73"/>
    </location>
</feature>
<evidence type="ECO:0000313" key="2">
    <source>
        <dbReference type="EMBL" id="SFW47846.1"/>
    </source>
</evidence>
<organism evidence="2 3">
    <name type="scientific">Cellulophaga fucicola</name>
    <dbReference type="NCBI Taxonomy" id="76595"/>
    <lineage>
        <taxon>Bacteria</taxon>
        <taxon>Pseudomonadati</taxon>
        <taxon>Bacteroidota</taxon>
        <taxon>Flavobacteriia</taxon>
        <taxon>Flavobacteriales</taxon>
        <taxon>Flavobacteriaceae</taxon>
        <taxon>Cellulophaga</taxon>
    </lineage>
</organism>
<dbReference type="AlphaFoldDB" id="A0A1K1PM94"/>
<evidence type="ECO:0000313" key="3">
    <source>
        <dbReference type="Proteomes" id="UP000183257"/>
    </source>
</evidence>
<name>A0A1K1PM94_9FLAO</name>
<accession>A0A1K1PM94</accession>
<feature type="transmembrane region" description="Helical" evidence="1">
    <location>
        <begin position="21"/>
        <end position="42"/>
    </location>
</feature>
<evidence type="ECO:0000256" key="1">
    <source>
        <dbReference type="SAM" id="Phobius"/>
    </source>
</evidence>
<protein>
    <submittedName>
        <fullName evidence="2">Uncharacterized protein</fullName>
    </submittedName>
</protein>
<dbReference type="EMBL" id="FPIY01000002">
    <property type="protein sequence ID" value="SFW47846.1"/>
    <property type="molecule type" value="Genomic_DNA"/>
</dbReference>
<sequence length="167" mass="19805">MIKIKKNRFLIENKKITIETGLQIRILVLLSFSFLFLSFFLFPTLSITLLDGLILFKVYFISLLICFIPCWFLSDIKITFNANSKTIIKRSWFIKLYTIDFKSIERVQLVSLNNLTYFEMVLKKDPLGKHKIISPKYSKTSFNQKQLEEFNQKILIRLKSYINTKTI</sequence>
<keyword evidence="1" id="KW-0472">Membrane</keyword>
<keyword evidence="1" id="KW-0812">Transmembrane</keyword>
<keyword evidence="3" id="KW-1185">Reference proteome</keyword>